<dbReference type="Pfam" id="PF07256">
    <property type="entry name" value="DUF1435"/>
    <property type="match status" value="1"/>
</dbReference>
<feature type="transmembrane region" description="Helical" evidence="1">
    <location>
        <begin position="68"/>
        <end position="88"/>
    </location>
</feature>
<keyword evidence="3" id="KW-1185">Reference proteome</keyword>
<keyword evidence="1" id="KW-0472">Membrane</keyword>
<dbReference type="InterPro" id="IPR009885">
    <property type="entry name" value="DUF1435"/>
</dbReference>
<dbReference type="RefSeq" id="WP_016191057.1">
    <property type="nucleotide sequence ID" value="NZ_CP013970.1"/>
</dbReference>
<dbReference type="PATRIC" id="fig|65700.7.peg.3117"/>
<evidence type="ECO:0008006" key="4">
    <source>
        <dbReference type="Google" id="ProtNLM"/>
    </source>
</evidence>
<proteinExistence type="predicted"/>
<dbReference type="Proteomes" id="UP000033924">
    <property type="component" value="Unassembled WGS sequence"/>
</dbReference>
<comment type="caution">
    <text evidence="2">The sequence shown here is derived from an EMBL/GenBank/DDBJ whole genome shotgun (WGS) entry which is preliminary data.</text>
</comment>
<dbReference type="AlphaFoldDB" id="A0A0M2KAT2"/>
<keyword evidence="1" id="KW-1133">Transmembrane helix</keyword>
<dbReference type="EMBL" id="JXNU01000003">
    <property type="protein sequence ID" value="KKF36039.1"/>
    <property type="molecule type" value="Genomic_DNA"/>
</dbReference>
<reference evidence="2 3" key="1">
    <citation type="submission" date="2015-01" db="EMBL/GenBank/DDBJ databases">
        <title>Erwinia tracheiphila.</title>
        <authorList>
            <person name="Shapiro L.R."/>
        </authorList>
    </citation>
    <scope>NUCLEOTIDE SEQUENCE [LARGE SCALE GENOMIC DNA]</scope>
    <source>
        <strain evidence="2 3">BuffGH</strain>
    </source>
</reference>
<evidence type="ECO:0000256" key="1">
    <source>
        <dbReference type="SAM" id="Phobius"/>
    </source>
</evidence>
<gene>
    <name evidence="2" type="ORF">SY86_12385</name>
</gene>
<protein>
    <recommendedName>
        <fullName evidence="4">DUF1435 domain-containing protein</fullName>
    </recommendedName>
</protein>
<sequence>MLIAKTNFWQMCGKFTQQLGSARGVLLPCALVPPIVLLDLSFNQWRTMMVMILLATLAMLCHRRSRHYLLLPPCLALISSVVVISLNFSKL</sequence>
<keyword evidence="1" id="KW-0812">Transmembrane</keyword>
<evidence type="ECO:0000313" key="2">
    <source>
        <dbReference type="EMBL" id="KKF36039.1"/>
    </source>
</evidence>
<feature type="transmembrane region" description="Helical" evidence="1">
    <location>
        <begin position="21"/>
        <end position="38"/>
    </location>
</feature>
<organism evidence="2 3">
    <name type="scientific">Erwinia tracheiphila</name>
    <dbReference type="NCBI Taxonomy" id="65700"/>
    <lineage>
        <taxon>Bacteria</taxon>
        <taxon>Pseudomonadati</taxon>
        <taxon>Pseudomonadota</taxon>
        <taxon>Gammaproteobacteria</taxon>
        <taxon>Enterobacterales</taxon>
        <taxon>Erwiniaceae</taxon>
        <taxon>Erwinia</taxon>
    </lineage>
</organism>
<feature type="transmembrane region" description="Helical" evidence="1">
    <location>
        <begin position="44"/>
        <end position="61"/>
    </location>
</feature>
<accession>A0A0M2KAT2</accession>
<name>A0A0M2KAT2_9GAMM</name>
<evidence type="ECO:0000313" key="3">
    <source>
        <dbReference type="Proteomes" id="UP000033924"/>
    </source>
</evidence>